<comment type="caution">
    <text evidence="1">The sequence shown here is derived from an EMBL/GenBank/DDBJ whole genome shotgun (WGS) entry which is preliminary data.</text>
</comment>
<dbReference type="Pfam" id="PF21826">
    <property type="entry name" value="DUF6887"/>
    <property type="match status" value="1"/>
</dbReference>
<dbReference type="EMBL" id="RSCJ01000030">
    <property type="protein sequence ID" value="RUR74221.1"/>
    <property type="molecule type" value="Genomic_DNA"/>
</dbReference>
<dbReference type="InterPro" id="IPR054053">
    <property type="entry name" value="DUF6887"/>
</dbReference>
<dbReference type="Proteomes" id="UP000268857">
    <property type="component" value="Unassembled WGS sequence"/>
</dbReference>
<evidence type="ECO:0000313" key="1">
    <source>
        <dbReference type="EMBL" id="RUR74221.1"/>
    </source>
</evidence>
<proteinExistence type="predicted"/>
<dbReference type="STRING" id="211165.GCA_000317285_04370"/>
<dbReference type="RefSeq" id="WP_016875070.1">
    <property type="nucleotide sequence ID" value="NZ_AJLN01000107.1"/>
</dbReference>
<keyword evidence="2" id="KW-1185">Reference proteome</keyword>
<reference evidence="1 2" key="1">
    <citation type="journal article" date="2019" name="Genome Biol. Evol.">
        <title>Day and night: Metabolic profiles and evolutionary relationships of six axenic non-marine cyanobacteria.</title>
        <authorList>
            <person name="Will S.E."/>
            <person name="Henke P."/>
            <person name="Boedeker C."/>
            <person name="Huang S."/>
            <person name="Brinkmann H."/>
            <person name="Rohde M."/>
            <person name="Jarek M."/>
            <person name="Friedl T."/>
            <person name="Seufert S."/>
            <person name="Schumacher M."/>
            <person name="Overmann J."/>
            <person name="Neumann-Schaal M."/>
            <person name="Petersen J."/>
        </authorList>
    </citation>
    <scope>NUCLEOTIDE SEQUENCE [LARGE SCALE GENOMIC DNA]</scope>
    <source>
        <strain evidence="1 2">PCC 6912</strain>
    </source>
</reference>
<protein>
    <submittedName>
        <fullName evidence="1">Uncharacterized protein</fullName>
    </submittedName>
</protein>
<sequence length="70" mass="8581">MSKHNFTTMNRAELRRYILAHREDQEALQAYIDRFQDPEAIVFPAPESVEDLEHYPELHRQYQDRKHQRD</sequence>
<gene>
    <name evidence="1" type="ORF">PCC6912_53220</name>
</gene>
<organism evidence="1 2">
    <name type="scientific">Chlorogloeopsis fritschii PCC 6912</name>
    <dbReference type="NCBI Taxonomy" id="211165"/>
    <lineage>
        <taxon>Bacteria</taxon>
        <taxon>Bacillati</taxon>
        <taxon>Cyanobacteriota</taxon>
        <taxon>Cyanophyceae</taxon>
        <taxon>Nostocales</taxon>
        <taxon>Chlorogloeopsidaceae</taxon>
        <taxon>Chlorogloeopsis</taxon>
    </lineage>
</organism>
<dbReference type="OrthoDB" id="426753at2"/>
<accession>A0A433N040</accession>
<dbReference type="AlphaFoldDB" id="A0A433N040"/>
<evidence type="ECO:0000313" key="2">
    <source>
        <dbReference type="Proteomes" id="UP000268857"/>
    </source>
</evidence>
<name>A0A433N040_CHLFR</name>